<dbReference type="PANTHER" id="PTHR43355:SF2">
    <property type="entry name" value="FLAVIN REDUCTASE (NADPH)"/>
    <property type="match status" value="1"/>
</dbReference>
<dbReference type="AlphaFoldDB" id="H1Y5D6"/>
<organism evidence="2 3">
    <name type="scientific">Mucilaginibacter paludis DSM 18603</name>
    <dbReference type="NCBI Taxonomy" id="714943"/>
    <lineage>
        <taxon>Bacteria</taxon>
        <taxon>Pseudomonadati</taxon>
        <taxon>Bacteroidota</taxon>
        <taxon>Sphingobacteriia</taxon>
        <taxon>Sphingobacteriales</taxon>
        <taxon>Sphingobacteriaceae</taxon>
        <taxon>Mucilaginibacter</taxon>
    </lineage>
</organism>
<proteinExistence type="predicted"/>
<feature type="domain" description="NAD(P)-binding" evidence="1">
    <location>
        <begin position="7"/>
        <end position="203"/>
    </location>
</feature>
<dbReference type="STRING" id="714943.Mucpa_4863"/>
<sequence>MKIAIIGANGHIGSRILVEALNRGHHVTGIARNPDKLKFEHPNLVFLKGDALNTDELAGIIAGHDAVISSFGIDWTKPETFYLFSDVAQSVINATKKAGVKRLINVGGAGSLEVAPGVQLVDTPNFPAEWKLGADAQRKSLEVFRKENDLDWTFFSPAIIIEPGARTGKFRIGKDNPVFDAEGNSRITYDDYAAALIDELENPQFIKQRFTIGY</sequence>
<name>H1Y5D6_9SPHI</name>
<evidence type="ECO:0000313" key="2">
    <source>
        <dbReference type="EMBL" id="EHQ28947.1"/>
    </source>
</evidence>
<evidence type="ECO:0000259" key="1">
    <source>
        <dbReference type="Pfam" id="PF13460"/>
    </source>
</evidence>
<dbReference type="HOGENOM" id="CLU_025711_3_1_10"/>
<gene>
    <name evidence="2" type="ORF">Mucpa_4863</name>
</gene>
<dbReference type="EMBL" id="CM001403">
    <property type="protein sequence ID" value="EHQ28947.1"/>
    <property type="molecule type" value="Genomic_DNA"/>
</dbReference>
<dbReference type="SUPFAM" id="SSF51735">
    <property type="entry name" value="NAD(P)-binding Rossmann-fold domains"/>
    <property type="match status" value="1"/>
</dbReference>
<dbReference type="PANTHER" id="PTHR43355">
    <property type="entry name" value="FLAVIN REDUCTASE (NADPH)"/>
    <property type="match status" value="1"/>
</dbReference>
<dbReference type="Proteomes" id="UP000002774">
    <property type="component" value="Chromosome"/>
</dbReference>
<dbReference type="Gene3D" id="3.40.50.720">
    <property type="entry name" value="NAD(P)-binding Rossmann-like Domain"/>
    <property type="match status" value="1"/>
</dbReference>
<dbReference type="OrthoDB" id="9785372at2"/>
<protein>
    <submittedName>
        <fullName evidence="2">NAD-dependent epimerase/dehydratase</fullName>
    </submittedName>
</protein>
<reference evidence="2" key="1">
    <citation type="submission" date="2011-09" db="EMBL/GenBank/DDBJ databases">
        <title>The permanent draft genome of Mucilaginibacter paludis DSM 18603.</title>
        <authorList>
            <consortium name="US DOE Joint Genome Institute (JGI-PGF)"/>
            <person name="Lucas S."/>
            <person name="Han J."/>
            <person name="Lapidus A."/>
            <person name="Bruce D."/>
            <person name="Goodwin L."/>
            <person name="Pitluck S."/>
            <person name="Peters L."/>
            <person name="Kyrpides N."/>
            <person name="Mavromatis K."/>
            <person name="Ivanova N."/>
            <person name="Mikhailova N."/>
            <person name="Held B."/>
            <person name="Detter J.C."/>
            <person name="Tapia R."/>
            <person name="Han C."/>
            <person name="Land M."/>
            <person name="Hauser L."/>
            <person name="Markowitz V."/>
            <person name="Cheng J.-F."/>
            <person name="Hugenholtz P."/>
            <person name="Woyke T."/>
            <person name="Wu D."/>
            <person name="Tindall B."/>
            <person name="Brambilla E."/>
            <person name="Klenk H.-P."/>
            <person name="Eisen J.A."/>
        </authorList>
    </citation>
    <scope>NUCLEOTIDE SEQUENCE [LARGE SCALE GENOMIC DNA]</scope>
    <source>
        <strain evidence="2">DSM 18603</strain>
    </source>
</reference>
<dbReference type="InterPro" id="IPR016040">
    <property type="entry name" value="NAD(P)-bd_dom"/>
</dbReference>
<dbReference type="InterPro" id="IPR051606">
    <property type="entry name" value="Polyketide_Oxido-like"/>
</dbReference>
<dbReference type="RefSeq" id="WP_008509930.1">
    <property type="nucleotide sequence ID" value="NZ_CM001403.1"/>
</dbReference>
<dbReference type="Pfam" id="PF13460">
    <property type="entry name" value="NAD_binding_10"/>
    <property type="match status" value="1"/>
</dbReference>
<evidence type="ECO:0000313" key="3">
    <source>
        <dbReference type="Proteomes" id="UP000002774"/>
    </source>
</evidence>
<dbReference type="InterPro" id="IPR036291">
    <property type="entry name" value="NAD(P)-bd_dom_sf"/>
</dbReference>
<dbReference type="eggNOG" id="COG2910">
    <property type="taxonomic scope" value="Bacteria"/>
</dbReference>
<accession>H1Y5D6</accession>
<keyword evidence="3" id="KW-1185">Reference proteome</keyword>
<dbReference type="CDD" id="cd05244">
    <property type="entry name" value="BVR-B_like_SDR_a"/>
    <property type="match status" value="1"/>
</dbReference>
<dbReference type="GO" id="GO:0016646">
    <property type="term" value="F:oxidoreductase activity, acting on the CH-NH group of donors, NAD or NADP as acceptor"/>
    <property type="evidence" value="ECO:0007669"/>
    <property type="project" value="TreeGrafter"/>
</dbReference>